<dbReference type="AlphaFoldDB" id="A0A6B0R4N6"/>
<evidence type="ECO:0000256" key="1">
    <source>
        <dbReference type="SAM" id="MobiDB-lite"/>
    </source>
</evidence>
<feature type="region of interest" description="Disordered" evidence="1">
    <location>
        <begin position="47"/>
        <end position="67"/>
    </location>
</feature>
<reference evidence="2" key="1">
    <citation type="submission" date="2019-10" db="EMBL/GenBank/DDBJ databases">
        <title>The sequence and de novo assembly of the wild yak genome.</title>
        <authorList>
            <person name="Liu Y."/>
        </authorList>
    </citation>
    <scope>NUCLEOTIDE SEQUENCE [LARGE SCALE GENOMIC DNA]</scope>
    <source>
        <strain evidence="2">WY2019</strain>
    </source>
</reference>
<keyword evidence="3" id="KW-1185">Reference proteome</keyword>
<evidence type="ECO:0000313" key="2">
    <source>
        <dbReference type="EMBL" id="MXQ85158.1"/>
    </source>
</evidence>
<protein>
    <submittedName>
        <fullName evidence="2">Uncharacterized protein</fullName>
    </submittedName>
</protein>
<dbReference type="EMBL" id="VBQZ03000024">
    <property type="protein sequence ID" value="MXQ85158.1"/>
    <property type="molecule type" value="Genomic_DNA"/>
</dbReference>
<organism evidence="2 3">
    <name type="scientific">Bos mutus</name>
    <name type="common">wild yak</name>
    <dbReference type="NCBI Taxonomy" id="72004"/>
    <lineage>
        <taxon>Eukaryota</taxon>
        <taxon>Metazoa</taxon>
        <taxon>Chordata</taxon>
        <taxon>Craniata</taxon>
        <taxon>Vertebrata</taxon>
        <taxon>Euteleostomi</taxon>
        <taxon>Mammalia</taxon>
        <taxon>Eutheria</taxon>
        <taxon>Laurasiatheria</taxon>
        <taxon>Artiodactyla</taxon>
        <taxon>Ruminantia</taxon>
        <taxon>Pecora</taxon>
        <taxon>Bovidae</taxon>
        <taxon>Bovinae</taxon>
        <taxon>Bos</taxon>
    </lineage>
</organism>
<sequence>MLFQESSSRSPEPVSGVEFSQAPHRCSALWALNQCYMAINNRSFCSNSEHSRLPAPSDKLASSQPDEAEIKGLKLEPKTFPPVVCGKESGELEALPDPGLVGWVEEGGKCRGARKRPQTASQIALPGACTKLVPMATWKPPGRAHKTGHKAEGWEEGGASLRFPNGDNDVNPCGIRFKHSTNTRPIDTDQFS</sequence>
<feature type="region of interest" description="Disordered" evidence="1">
    <location>
        <begin position="140"/>
        <end position="167"/>
    </location>
</feature>
<name>A0A6B0R4N6_9CETA</name>
<proteinExistence type="predicted"/>
<dbReference type="Proteomes" id="UP000322234">
    <property type="component" value="Unassembled WGS sequence"/>
</dbReference>
<evidence type="ECO:0000313" key="3">
    <source>
        <dbReference type="Proteomes" id="UP000322234"/>
    </source>
</evidence>
<comment type="caution">
    <text evidence="2">The sequence shown here is derived from an EMBL/GenBank/DDBJ whole genome shotgun (WGS) entry which is preliminary data.</text>
</comment>
<gene>
    <name evidence="2" type="ORF">E5288_WYG004252</name>
</gene>
<accession>A0A6B0R4N6</accession>